<protein>
    <recommendedName>
        <fullName evidence="1">ADP-ribosyl cyclase/cyclic ADP-ribose hydrolase</fullName>
        <ecNumber evidence="1">3.2.2.6</ecNumber>
    </recommendedName>
</protein>
<dbReference type="Pfam" id="PF01582">
    <property type="entry name" value="TIR"/>
    <property type="match status" value="1"/>
</dbReference>
<dbReference type="EMBL" id="QGNW01002590">
    <property type="protein sequence ID" value="RVW16165.1"/>
    <property type="molecule type" value="Genomic_DNA"/>
</dbReference>
<evidence type="ECO:0000313" key="6">
    <source>
        <dbReference type="EMBL" id="RVW16165.1"/>
    </source>
</evidence>
<name>A0A438BYS1_VITVI</name>
<dbReference type="PANTHER" id="PTHR32009:SF39">
    <property type="entry name" value="TIR DOMAIN-CONTAINING PROTEIN"/>
    <property type="match status" value="1"/>
</dbReference>
<organism evidence="6 7">
    <name type="scientific">Vitis vinifera</name>
    <name type="common">Grape</name>
    <dbReference type="NCBI Taxonomy" id="29760"/>
    <lineage>
        <taxon>Eukaryota</taxon>
        <taxon>Viridiplantae</taxon>
        <taxon>Streptophyta</taxon>
        <taxon>Embryophyta</taxon>
        <taxon>Tracheophyta</taxon>
        <taxon>Spermatophyta</taxon>
        <taxon>Magnoliopsida</taxon>
        <taxon>eudicotyledons</taxon>
        <taxon>Gunneridae</taxon>
        <taxon>Pentapetalae</taxon>
        <taxon>rosids</taxon>
        <taxon>Vitales</taxon>
        <taxon>Vitaceae</taxon>
        <taxon>Viteae</taxon>
        <taxon>Vitis</taxon>
    </lineage>
</organism>
<dbReference type="GO" id="GO:0007165">
    <property type="term" value="P:signal transduction"/>
    <property type="evidence" value="ECO:0007669"/>
    <property type="project" value="InterPro"/>
</dbReference>
<dbReference type="Gene3D" id="3.40.50.10140">
    <property type="entry name" value="Toll/interleukin-1 receptor homology (TIR) domain"/>
    <property type="match status" value="1"/>
</dbReference>
<comment type="caution">
    <text evidence="6">The sequence shown here is derived from an EMBL/GenBank/DDBJ whole genome shotgun (WGS) entry which is preliminary data.</text>
</comment>
<dbReference type="PROSITE" id="PS50104">
    <property type="entry name" value="TIR"/>
    <property type="match status" value="1"/>
</dbReference>
<evidence type="ECO:0000256" key="2">
    <source>
        <dbReference type="ARBA" id="ARBA00022801"/>
    </source>
</evidence>
<dbReference type="AlphaFoldDB" id="A0A438BYS1"/>
<evidence type="ECO:0000256" key="3">
    <source>
        <dbReference type="ARBA" id="ARBA00023027"/>
    </source>
</evidence>
<feature type="domain" description="TIR" evidence="5">
    <location>
        <begin position="35"/>
        <end position="184"/>
    </location>
</feature>
<dbReference type="SUPFAM" id="SSF52200">
    <property type="entry name" value="Toll/Interleukin receptor TIR domain"/>
    <property type="match status" value="1"/>
</dbReference>
<gene>
    <name evidence="6" type="primary">N_239</name>
    <name evidence="6" type="ORF">CK203_074244</name>
</gene>
<comment type="catalytic activity">
    <reaction evidence="4">
        <text>NAD(+) + H2O = ADP-D-ribose + nicotinamide + H(+)</text>
        <dbReference type="Rhea" id="RHEA:16301"/>
        <dbReference type="ChEBI" id="CHEBI:15377"/>
        <dbReference type="ChEBI" id="CHEBI:15378"/>
        <dbReference type="ChEBI" id="CHEBI:17154"/>
        <dbReference type="ChEBI" id="CHEBI:57540"/>
        <dbReference type="ChEBI" id="CHEBI:57967"/>
        <dbReference type="EC" id="3.2.2.6"/>
    </reaction>
    <physiologicalReaction direction="left-to-right" evidence="4">
        <dbReference type="Rhea" id="RHEA:16302"/>
    </physiologicalReaction>
</comment>
<proteinExistence type="predicted"/>
<dbReference type="PANTHER" id="PTHR32009">
    <property type="entry name" value="TMV RESISTANCE PROTEIN N-LIKE"/>
    <property type="match status" value="1"/>
</dbReference>
<evidence type="ECO:0000313" key="7">
    <source>
        <dbReference type="Proteomes" id="UP000288805"/>
    </source>
</evidence>
<dbReference type="Proteomes" id="UP000288805">
    <property type="component" value="Unassembled WGS sequence"/>
</dbReference>
<keyword evidence="2" id="KW-0378">Hydrolase</keyword>
<evidence type="ECO:0000256" key="4">
    <source>
        <dbReference type="ARBA" id="ARBA00047304"/>
    </source>
</evidence>
<evidence type="ECO:0000256" key="1">
    <source>
        <dbReference type="ARBA" id="ARBA00011982"/>
    </source>
</evidence>
<dbReference type="InterPro" id="IPR035897">
    <property type="entry name" value="Toll_tir_struct_dom_sf"/>
</dbReference>
<dbReference type="InterPro" id="IPR000157">
    <property type="entry name" value="TIR_dom"/>
</dbReference>
<reference evidence="6 7" key="1">
    <citation type="journal article" date="2018" name="PLoS Genet.">
        <title>Population sequencing reveals clonal diversity and ancestral inbreeding in the grapevine cultivar Chardonnay.</title>
        <authorList>
            <person name="Roach M.J."/>
            <person name="Johnson D.L."/>
            <person name="Bohlmann J."/>
            <person name="van Vuuren H.J."/>
            <person name="Jones S.J."/>
            <person name="Pretorius I.S."/>
            <person name="Schmidt S.A."/>
            <person name="Borneman A.R."/>
        </authorList>
    </citation>
    <scope>NUCLEOTIDE SEQUENCE [LARGE SCALE GENOMIC DNA]</scope>
    <source>
        <strain evidence="7">cv. Chardonnay</strain>
        <tissue evidence="6">Leaf</tissue>
    </source>
</reference>
<dbReference type="GO" id="GO:0061809">
    <property type="term" value="F:NAD+ nucleosidase activity, cyclic ADP-ribose generating"/>
    <property type="evidence" value="ECO:0007669"/>
    <property type="project" value="UniProtKB-EC"/>
</dbReference>
<keyword evidence="3" id="KW-0520">NAD</keyword>
<accession>A0A438BYS1</accession>
<evidence type="ECO:0000259" key="5">
    <source>
        <dbReference type="PROSITE" id="PS50104"/>
    </source>
</evidence>
<dbReference type="EC" id="3.2.2.6" evidence="1"/>
<sequence>MCGMEPKQETGDLTGEWGAWAEGRWCVITSGTNITSSAVAVVTLGDGRWCAWVREKRYEKRGKVGKEEKKKKMGRREIFRGIRNFRDDKLKRGEEIESELLKAIEESRLSIIIFSPNYAHSRWCLDELLKIMECRKEWDKQFYQFSIMWIHPCTKQTGSFGEAFDNHKAAQKKRKRRCKGGGLH</sequence>
<dbReference type="SMART" id="SM00255">
    <property type="entry name" value="TIR"/>
    <property type="match status" value="1"/>
</dbReference>